<dbReference type="SUPFAM" id="SSF51161">
    <property type="entry name" value="Trimeric LpxA-like enzymes"/>
    <property type="match status" value="1"/>
</dbReference>
<dbReference type="RefSeq" id="WP_075902170.1">
    <property type="nucleotide sequence ID" value="NZ_MKZS01000001.1"/>
</dbReference>
<dbReference type="Gene3D" id="2.160.10.10">
    <property type="entry name" value="Hexapeptide repeat proteins"/>
    <property type="match status" value="1"/>
</dbReference>
<dbReference type="AlphaFoldDB" id="A0A1U7N5J5"/>
<dbReference type="InterPro" id="IPR051159">
    <property type="entry name" value="Hexapeptide_acetyltransf"/>
</dbReference>
<comment type="caution">
    <text evidence="1">The sequence shown here is derived from an EMBL/GenBank/DDBJ whole genome shotgun (WGS) entry which is preliminary data.</text>
</comment>
<keyword evidence="2" id="KW-1185">Reference proteome</keyword>
<accession>A0A1U7N5J5</accession>
<dbReference type="Proteomes" id="UP000186657">
    <property type="component" value="Unassembled WGS sequence"/>
</dbReference>
<evidence type="ECO:0008006" key="3">
    <source>
        <dbReference type="Google" id="ProtNLM"/>
    </source>
</evidence>
<proteinExistence type="predicted"/>
<dbReference type="PANTHER" id="PTHR23416:SF78">
    <property type="entry name" value="LIPOPOLYSACCHARIDE BIOSYNTHESIS O-ACETYL TRANSFERASE WBBJ-RELATED"/>
    <property type="match status" value="1"/>
</dbReference>
<protein>
    <recommendedName>
        <fullName evidence="3">Acyltransferase</fullName>
    </recommendedName>
</protein>
<dbReference type="Pfam" id="PF14602">
    <property type="entry name" value="Hexapep_2"/>
    <property type="match status" value="1"/>
</dbReference>
<dbReference type="GO" id="GO:0031470">
    <property type="term" value="C:carboxysome"/>
    <property type="evidence" value="ECO:0007669"/>
    <property type="project" value="UniProtKB-ARBA"/>
</dbReference>
<evidence type="ECO:0000313" key="1">
    <source>
        <dbReference type="EMBL" id="OLT61227.1"/>
    </source>
</evidence>
<dbReference type="GO" id="GO:0043886">
    <property type="term" value="F:structural constituent of carboxysome shell"/>
    <property type="evidence" value="ECO:0007669"/>
    <property type="project" value="UniProtKB-ARBA"/>
</dbReference>
<dbReference type="InterPro" id="IPR011004">
    <property type="entry name" value="Trimer_LpxA-like_sf"/>
</dbReference>
<gene>
    <name evidence="1" type="ORF">BJP37_21615</name>
</gene>
<dbReference type="CDD" id="cd04647">
    <property type="entry name" value="LbH_MAT_like"/>
    <property type="match status" value="1"/>
</dbReference>
<dbReference type="InterPro" id="IPR001451">
    <property type="entry name" value="Hexapep"/>
</dbReference>
<reference evidence="1 2" key="1">
    <citation type="submission" date="2016-10" db="EMBL/GenBank/DDBJ databases">
        <title>Comparative genomics uncovers the prolific and rare metabolic potential of the cyanobacterial genus Moorea.</title>
        <authorList>
            <person name="Leao T."/>
            <person name="Castelao G."/>
            <person name="Korobeynikov A."/>
            <person name="Monroe E.A."/>
            <person name="Podell S."/>
            <person name="Glukhov E."/>
            <person name="Allen E."/>
            <person name="Gerwick W.H."/>
            <person name="Gerwick L."/>
        </authorList>
    </citation>
    <scope>NUCLEOTIDE SEQUENCE [LARGE SCALE GENOMIC DNA]</scope>
    <source>
        <strain evidence="1 2">PNG5-198</strain>
    </source>
</reference>
<name>A0A1U7N5J5_9CYAN</name>
<organism evidence="1 2">
    <name type="scientific">Moorena bouillonii PNG</name>
    <dbReference type="NCBI Taxonomy" id="568701"/>
    <lineage>
        <taxon>Bacteria</taxon>
        <taxon>Bacillati</taxon>
        <taxon>Cyanobacteriota</taxon>
        <taxon>Cyanophyceae</taxon>
        <taxon>Coleofasciculales</taxon>
        <taxon>Coleofasciculaceae</taxon>
        <taxon>Moorena</taxon>
    </lineage>
</organism>
<sequence>MELVFNLKKVFLEYCSDLEFKLASTKFGELKYWRAHYLKHMQVEWKDKFRFGHKIYIKNRGNLFLGDRCCIGSFSRIWNYAPITIGDDFMAAGGLTLNSATHDPITLEPKGLEMKIGSRVWCGLNVTIVAGVTIGDDVVLGAGSVVVKDIPSGCIAVGVPAKPIKKLAREGINTFTPFTIN</sequence>
<dbReference type="EMBL" id="MKZS01000001">
    <property type="protein sequence ID" value="OLT61227.1"/>
    <property type="molecule type" value="Genomic_DNA"/>
</dbReference>
<evidence type="ECO:0000313" key="2">
    <source>
        <dbReference type="Proteomes" id="UP000186657"/>
    </source>
</evidence>
<dbReference type="PANTHER" id="PTHR23416">
    <property type="entry name" value="SIALIC ACID SYNTHASE-RELATED"/>
    <property type="match status" value="1"/>
</dbReference>